<proteinExistence type="predicted"/>
<evidence type="ECO:0000256" key="1">
    <source>
        <dbReference type="SAM" id="MobiDB-lite"/>
    </source>
</evidence>
<sequence>VTSRAQQSRLFHSIPLSVPLIRSILESQGACAYLRHHRASRQNTPWMECQPIAGHTHTQSFTHAITHYEQFRDSNQPRSMSLDCGRKPEYPEKTHQVQGEHANSTHTLYTESQQ</sequence>
<organism evidence="2 3">
    <name type="scientific">Hemibagrus guttatus</name>
    <dbReference type="NCBI Taxonomy" id="175788"/>
    <lineage>
        <taxon>Eukaryota</taxon>
        <taxon>Metazoa</taxon>
        <taxon>Chordata</taxon>
        <taxon>Craniata</taxon>
        <taxon>Vertebrata</taxon>
        <taxon>Euteleostomi</taxon>
        <taxon>Actinopterygii</taxon>
        <taxon>Neopterygii</taxon>
        <taxon>Teleostei</taxon>
        <taxon>Ostariophysi</taxon>
        <taxon>Siluriformes</taxon>
        <taxon>Bagridae</taxon>
        <taxon>Hemibagrus</taxon>
    </lineage>
</organism>
<keyword evidence="3" id="KW-1185">Reference proteome</keyword>
<comment type="caution">
    <text evidence="2">The sequence shown here is derived from an EMBL/GenBank/DDBJ whole genome shotgun (WGS) entry which is preliminary data.</text>
</comment>
<feature type="non-terminal residue" evidence="2">
    <location>
        <position position="114"/>
    </location>
</feature>
<dbReference type="EMBL" id="JAUCMX010000017">
    <property type="protein sequence ID" value="KAK3519492.1"/>
    <property type="molecule type" value="Genomic_DNA"/>
</dbReference>
<evidence type="ECO:0000313" key="3">
    <source>
        <dbReference type="Proteomes" id="UP001274896"/>
    </source>
</evidence>
<name>A0AAE0UVR8_9TELE</name>
<accession>A0AAE0UVR8</accession>
<feature type="compositionally biased region" description="Polar residues" evidence="1">
    <location>
        <begin position="101"/>
        <end position="114"/>
    </location>
</feature>
<dbReference type="AlphaFoldDB" id="A0AAE0UVR8"/>
<protein>
    <submittedName>
        <fullName evidence="2">Uncharacterized protein</fullName>
    </submittedName>
</protein>
<evidence type="ECO:0000313" key="2">
    <source>
        <dbReference type="EMBL" id="KAK3519492.1"/>
    </source>
</evidence>
<feature type="region of interest" description="Disordered" evidence="1">
    <location>
        <begin position="72"/>
        <end position="114"/>
    </location>
</feature>
<gene>
    <name evidence="2" type="ORF">QTP70_031815</name>
</gene>
<dbReference type="Proteomes" id="UP001274896">
    <property type="component" value="Unassembled WGS sequence"/>
</dbReference>
<feature type="compositionally biased region" description="Basic and acidic residues" evidence="1">
    <location>
        <begin position="84"/>
        <end position="95"/>
    </location>
</feature>
<reference evidence="2" key="1">
    <citation type="submission" date="2023-06" db="EMBL/GenBank/DDBJ databases">
        <title>Male Hemibagrus guttatus genome.</title>
        <authorList>
            <person name="Bian C."/>
        </authorList>
    </citation>
    <scope>NUCLEOTIDE SEQUENCE</scope>
    <source>
        <strain evidence="2">Male_cb2023</strain>
        <tissue evidence="2">Muscle</tissue>
    </source>
</reference>